<name>A0AA39N7X6_ARMTA</name>
<keyword evidence="3" id="KW-1185">Reference proteome</keyword>
<keyword evidence="1" id="KW-0472">Membrane</keyword>
<proteinExistence type="predicted"/>
<keyword evidence="1" id="KW-1133">Transmembrane helix</keyword>
<protein>
    <submittedName>
        <fullName evidence="2">Uncharacterized protein</fullName>
    </submittedName>
</protein>
<accession>A0AA39N7X6</accession>
<dbReference type="AlphaFoldDB" id="A0AA39N7X6"/>
<evidence type="ECO:0000313" key="3">
    <source>
        <dbReference type="Proteomes" id="UP001175211"/>
    </source>
</evidence>
<evidence type="ECO:0000256" key="1">
    <source>
        <dbReference type="SAM" id="Phobius"/>
    </source>
</evidence>
<keyword evidence="1" id="KW-0812">Transmembrane</keyword>
<comment type="caution">
    <text evidence="2">The sequence shown here is derived from an EMBL/GenBank/DDBJ whole genome shotgun (WGS) entry which is preliminary data.</text>
</comment>
<reference evidence="2" key="1">
    <citation type="submission" date="2023-06" db="EMBL/GenBank/DDBJ databases">
        <authorList>
            <consortium name="Lawrence Berkeley National Laboratory"/>
            <person name="Ahrendt S."/>
            <person name="Sahu N."/>
            <person name="Indic B."/>
            <person name="Wong-Bajracharya J."/>
            <person name="Merenyi Z."/>
            <person name="Ke H.-M."/>
            <person name="Monk M."/>
            <person name="Kocsube S."/>
            <person name="Drula E."/>
            <person name="Lipzen A."/>
            <person name="Balint B."/>
            <person name="Henrissat B."/>
            <person name="Andreopoulos B."/>
            <person name="Martin F.M."/>
            <person name="Harder C.B."/>
            <person name="Rigling D."/>
            <person name="Ford K.L."/>
            <person name="Foster G.D."/>
            <person name="Pangilinan J."/>
            <person name="Papanicolaou A."/>
            <person name="Barry K."/>
            <person name="LaButti K."/>
            <person name="Viragh M."/>
            <person name="Koriabine M."/>
            <person name="Yan M."/>
            <person name="Riley R."/>
            <person name="Champramary S."/>
            <person name="Plett K.L."/>
            <person name="Tsai I.J."/>
            <person name="Slot J."/>
            <person name="Sipos G."/>
            <person name="Plett J."/>
            <person name="Nagy L.G."/>
            <person name="Grigoriev I.V."/>
        </authorList>
    </citation>
    <scope>NUCLEOTIDE SEQUENCE</scope>
    <source>
        <strain evidence="2">CCBAS 213</strain>
    </source>
</reference>
<evidence type="ECO:0000313" key="2">
    <source>
        <dbReference type="EMBL" id="KAK0460668.1"/>
    </source>
</evidence>
<dbReference type="EMBL" id="JAUEPS010000012">
    <property type="protein sequence ID" value="KAK0460668.1"/>
    <property type="molecule type" value="Genomic_DNA"/>
</dbReference>
<organism evidence="2 3">
    <name type="scientific">Armillaria tabescens</name>
    <name type="common">Ringless honey mushroom</name>
    <name type="synonym">Agaricus tabescens</name>
    <dbReference type="NCBI Taxonomy" id="1929756"/>
    <lineage>
        <taxon>Eukaryota</taxon>
        <taxon>Fungi</taxon>
        <taxon>Dikarya</taxon>
        <taxon>Basidiomycota</taxon>
        <taxon>Agaricomycotina</taxon>
        <taxon>Agaricomycetes</taxon>
        <taxon>Agaricomycetidae</taxon>
        <taxon>Agaricales</taxon>
        <taxon>Marasmiineae</taxon>
        <taxon>Physalacriaceae</taxon>
        <taxon>Desarmillaria</taxon>
    </lineage>
</organism>
<dbReference type="RefSeq" id="XP_060332707.1">
    <property type="nucleotide sequence ID" value="XM_060481286.1"/>
</dbReference>
<dbReference type="Proteomes" id="UP001175211">
    <property type="component" value="Unassembled WGS sequence"/>
</dbReference>
<feature type="transmembrane region" description="Helical" evidence="1">
    <location>
        <begin position="12"/>
        <end position="35"/>
    </location>
</feature>
<dbReference type="GeneID" id="85364834"/>
<sequence length="183" mass="21357">MDLLWSLDNVVAAIVTSFIVLGFLVVVATTVLPCLVHLRNGGRLPCAYRSPQSWAFLQATLFLLRGFKKQHVRGDWLSIETSNFQNSFDRFAARGVSWLDEKFSQNLTMVRQLFHCISDLGWNNFRSLECVPEVPIRGSLWMRRCLIIWPNIIRILTMRRVFTRWNCYFELSVFGILRRQPAM</sequence>
<gene>
    <name evidence="2" type="ORF">EV420DRAFT_222637</name>
</gene>